<evidence type="ECO:0000256" key="1">
    <source>
        <dbReference type="ARBA" id="ARBA00004418"/>
    </source>
</evidence>
<dbReference type="GO" id="GO:0043190">
    <property type="term" value="C:ATP-binding cassette (ABC) transporter complex"/>
    <property type="evidence" value="ECO:0007669"/>
    <property type="project" value="InterPro"/>
</dbReference>
<organism evidence="7 8">
    <name type="scientific">Rhizobium meliloti</name>
    <name type="common">Ensifer meliloti</name>
    <name type="synonym">Sinorhizobium meliloti</name>
    <dbReference type="NCBI Taxonomy" id="382"/>
    <lineage>
        <taxon>Bacteria</taxon>
        <taxon>Pseudomonadati</taxon>
        <taxon>Pseudomonadota</taxon>
        <taxon>Alphaproteobacteria</taxon>
        <taxon>Hyphomicrobiales</taxon>
        <taxon>Rhizobiaceae</taxon>
        <taxon>Sinorhizobium/Ensifer group</taxon>
        <taxon>Sinorhizobium</taxon>
    </lineage>
</organism>
<dbReference type="Gene3D" id="3.40.190.10">
    <property type="entry name" value="Periplasmic binding protein-like II"/>
    <property type="match status" value="1"/>
</dbReference>
<dbReference type="CDD" id="cd08508">
    <property type="entry name" value="PBP2_NikA_DppA_OppA_like_1"/>
    <property type="match status" value="1"/>
</dbReference>
<dbReference type="InterPro" id="IPR000914">
    <property type="entry name" value="SBP_5_dom"/>
</dbReference>
<gene>
    <name evidence="7" type="ORF">CEJ86_08075</name>
</gene>
<evidence type="ECO:0000256" key="3">
    <source>
        <dbReference type="ARBA" id="ARBA00022448"/>
    </source>
</evidence>
<dbReference type="EMBL" id="NJGD01000003">
    <property type="protein sequence ID" value="PJR15662.1"/>
    <property type="molecule type" value="Genomic_DNA"/>
</dbReference>
<dbReference type="Gene3D" id="3.10.105.10">
    <property type="entry name" value="Dipeptide-binding Protein, Domain 3"/>
    <property type="match status" value="1"/>
</dbReference>
<evidence type="ECO:0000256" key="2">
    <source>
        <dbReference type="ARBA" id="ARBA00005695"/>
    </source>
</evidence>
<dbReference type="PIRSF" id="PIRSF002741">
    <property type="entry name" value="MppA"/>
    <property type="match status" value="1"/>
</dbReference>
<evidence type="ECO:0000256" key="4">
    <source>
        <dbReference type="ARBA" id="ARBA00022729"/>
    </source>
</evidence>
<comment type="subcellular location">
    <subcellularLocation>
        <location evidence="1">Periplasm</location>
    </subcellularLocation>
</comment>
<dbReference type="GO" id="GO:0015833">
    <property type="term" value="P:peptide transport"/>
    <property type="evidence" value="ECO:0007669"/>
    <property type="project" value="TreeGrafter"/>
</dbReference>
<sequence>MMQFKFPRTLVLAAIMAGSALAPLPAMAAKTELTLGAAAADIGNLDPHYSASTTDRTLVAWIFGGLVRFAPGTTDPASIEPDLAESWESSPDKLVWTFKLRKGVQFHHNYGEVTAEDVVFSLQKAADPERSAFATDYASFDKIEAVDPYTVRITLKNAIPSVLGPLANYAGGFIVSKKAYEERAESFSRRPVGFGPFQLDSIEPGVAVHFSAHKDYFRGAPKLTKVTYRFLNAAAARDLAFLAGEVDAATGLADPNWLKRTLAVDGTTVDIFDPTELTVLHINTKKAPFDDIRVRRALAYAVDPSRVAAYRGTEFTRVGKSVIPSNNLGYTEDNGLVTFDAEKAKALLAEAGHPDGITVKMISSQLPSYESSNQILQAQLREAGFNLELQPVEHATWHQMIRQDLSPLVTYGAARFPVADVYLSQFFHSNSAIGSPAAVTNFSHCAVADKQIEAARVETDPEKQLELWHEAQRLIIEAVCGVPITETAGVWARRKNLDWGFDFKGSMSLGPLVTELTHFTE</sequence>
<evidence type="ECO:0000259" key="6">
    <source>
        <dbReference type="Pfam" id="PF00496"/>
    </source>
</evidence>
<dbReference type="SUPFAM" id="SSF53850">
    <property type="entry name" value="Periplasmic binding protein-like II"/>
    <property type="match status" value="1"/>
</dbReference>
<reference evidence="7 8" key="1">
    <citation type="submission" date="2017-06" db="EMBL/GenBank/DDBJ databases">
        <title>Ensifer strains isolated from leguminous trees and herbs display diverse denitrification phenotypes with some acting as strong N2O sinks.</title>
        <authorList>
            <person name="Woliy K."/>
            <person name="Mania D."/>
            <person name="Bakken L.R."/>
            <person name="Frostegard A."/>
        </authorList>
    </citation>
    <scope>NUCLEOTIDE SEQUENCE [LARGE SCALE GENOMIC DNA]</scope>
    <source>
        <strain evidence="7 8">AC50a</strain>
    </source>
</reference>
<comment type="caution">
    <text evidence="7">The sequence shown here is derived from an EMBL/GenBank/DDBJ whole genome shotgun (WGS) entry which is preliminary data.</text>
</comment>
<protein>
    <submittedName>
        <fullName evidence="7">Polyamine ABC transporter substrate-binding protein</fullName>
    </submittedName>
</protein>
<keyword evidence="3" id="KW-0813">Transport</keyword>
<comment type="similarity">
    <text evidence="2">Belongs to the bacterial solute-binding protein 5 family.</text>
</comment>
<dbReference type="Proteomes" id="UP000231987">
    <property type="component" value="Unassembled WGS sequence"/>
</dbReference>
<feature type="domain" description="Solute-binding protein family 5" evidence="6">
    <location>
        <begin position="79"/>
        <end position="430"/>
    </location>
</feature>
<evidence type="ECO:0000256" key="5">
    <source>
        <dbReference type="SAM" id="SignalP"/>
    </source>
</evidence>
<accession>A0A2J0Z577</accession>
<feature type="signal peptide" evidence="5">
    <location>
        <begin position="1"/>
        <end position="28"/>
    </location>
</feature>
<name>A0A2J0Z577_RHIML</name>
<evidence type="ECO:0000313" key="7">
    <source>
        <dbReference type="EMBL" id="PJR15662.1"/>
    </source>
</evidence>
<dbReference type="GO" id="GO:0030288">
    <property type="term" value="C:outer membrane-bounded periplasmic space"/>
    <property type="evidence" value="ECO:0007669"/>
    <property type="project" value="UniProtKB-ARBA"/>
</dbReference>
<evidence type="ECO:0000313" key="8">
    <source>
        <dbReference type="Proteomes" id="UP000231987"/>
    </source>
</evidence>
<proteinExistence type="inferred from homology"/>
<dbReference type="PANTHER" id="PTHR30290:SF9">
    <property type="entry name" value="OLIGOPEPTIDE-BINDING PROTEIN APPA"/>
    <property type="match status" value="1"/>
</dbReference>
<keyword evidence="4 5" id="KW-0732">Signal</keyword>
<dbReference type="InterPro" id="IPR039424">
    <property type="entry name" value="SBP_5"/>
</dbReference>
<dbReference type="RefSeq" id="WP_100670956.1">
    <property type="nucleotide sequence ID" value="NZ_NJGD01000003.1"/>
</dbReference>
<dbReference type="GO" id="GO:1904680">
    <property type="term" value="F:peptide transmembrane transporter activity"/>
    <property type="evidence" value="ECO:0007669"/>
    <property type="project" value="TreeGrafter"/>
</dbReference>
<dbReference type="Pfam" id="PF00496">
    <property type="entry name" value="SBP_bac_5"/>
    <property type="match status" value="1"/>
</dbReference>
<feature type="chain" id="PRO_5014379947" evidence="5">
    <location>
        <begin position="29"/>
        <end position="521"/>
    </location>
</feature>
<dbReference type="PANTHER" id="PTHR30290">
    <property type="entry name" value="PERIPLASMIC BINDING COMPONENT OF ABC TRANSPORTER"/>
    <property type="match status" value="1"/>
</dbReference>
<dbReference type="AlphaFoldDB" id="A0A2J0Z577"/>
<dbReference type="InterPro" id="IPR030678">
    <property type="entry name" value="Peptide/Ni-bd"/>
</dbReference>